<feature type="compositionally biased region" description="Polar residues" evidence="1">
    <location>
        <begin position="115"/>
        <end position="132"/>
    </location>
</feature>
<dbReference type="AlphaFoldDB" id="A0A9P1G9D9"/>
<protein>
    <submittedName>
        <fullName evidence="2">Uncharacterized protein</fullName>
    </submittedName>
</protein>
<organism evidence="2">
    <name type="scientific">Cladocopium goreaui</name>
    <dbReference type="NCBI Taxonomy" id="2562237"/>
    <lineage>
        <taxon>Eukaryota</taxon>
        <taxon>Sar</taxon>
        <taxon>Alveolata</taxon>
        <taxon>Dinophyceae</taxon>
        <taxon>Suessiales</taxon>
        <taxon>Symbiodiniaceae</taxon>
        <taxon>Cladocopium</taxon>
    </lineage>
</organism>
<evidence type="ECO:0000256" key="1">
    <source>
        <dbReference type="SAM" id="MobiDB-lite"/>
    </source>
</evidence>
<evidence type="ECO:0000313" key="4">
    <source>
        <dbReference type="Proteomes" id="UP001152797"/>
    </source>
</evidence>
<comment type="caution">
    <text evidence="2">The sequence shown here is derived from an EMBL/GenBank/DDBJ whole genome shotgun (WGS) entry which is preliminary data.</text>
</comment>
<feature type="region of interest" description="Disordered" evidence="1">
    <location>
        <begin position="76"/>
        <end position="154"/>
    </location>
</feature>
<dbReference type="EMBL" id="CAMXCT030003447">
    <property type="protein sequence ID" value="CAL4791868.1"/>
    <property type="molecule type" value="Genomic_DNA"/>
</dbReference>
<proteinExistence type="predicted"/>
<name>A0A9P1G9D9_9DINO</name>
<keyword evidence="4" id="KW-1185">Reference proteome</keyword>
<reference evidence="3 4" key="2">
    <citation type="submission" date="2024-05" db="EMBL/GenBank/DDBJ databases">
        <authorList>
            <person name="Chen Y."/>
            <person name="Shah S."/>
            <person name="Dougan E. K."/>
            <person name="Thang M."/>
            <person name="Chan C."/>
        </authorList>
    </citation>
    <scope>NUCLEOTIDE SEQUENCE [LARGE SCALE GENOMIC DNA]</scope>
</reference>
<evidence type="ECO:0000313" key="2">
    <source>
        <dbReference type="EMBL" id="CAI4004556.1"/>
    </source>
</evidence>
<dbReference type="EMBL" id="CAMXCT020003447">
    <property type="protein sequence ID" value="CAL1157931.1"/>
    <property type="molecule type" value="Genomic_DNA"/>
</dbReference>
<feature type="compositionally biased region" description="Basic and acidic residues" evidence="1">
    <location>
        <begin position="76"/>
        <end position="88"/>
    </location>
</feature>
<dbReference type="Proteomes" id="UP001152797">
    <property type="component" value="Unassembled WGS sequence"/>
</dbReference>
<accession>A0A9P1G9D9</accession>
<feature type="region of interest" description="Disordered" evidence="1">
    <location>
        <begin position="24"/>
        <end position="62"/>
    </location>
</feature>
<sequence>MGGPEPLVSHLKLFSLEKAAFETLDSLDSPDPSRGGDEGPQMARRASGGQEHRAPVDLQQQQDVLQQQLLKLKEVRESGDVAEGHAPMERSLLSPPQLSPKASLPKSPLRRMSRDSSASQSPTSPLAKQTRPTLRGAGAKAGKVPTTPLNSPMASDEKAPAIFVSQVRSAKAAPLTGSGKVPRSATVPAVESAPTIFRDKGLASALSNVPNRSRMGIPPEEIIPLEEGCLRKLWPIGIAKLIKNGGRGCTSSSRQCIEMSRTMPSARAPRGALCGWVRGSWAALAMAGWWSRARRACVCRWAVHRVHPCWHLQSAQEMLWARPPWVIPAPDHCRDPPCQCQGATVRRRIPGSHP</sequence>
<dbReference type="EMBL" id="CAMXCT010003447">
    <property type="protein sequence ID" value="CAI4004556.1"/>
    <property type="molecule type" value="Genomic_DNA"/>
</dbReference>
<gene>
    <name evidence="2" type="ORF">C1SCF055_LOCUS30337</name>
</gene>
<evidence type="ECO:0000313" key="3">
    <source>
        <dbReference type="EMBL" id="CAL4791868.1"/>
    </source>
</evidence>
<reference evidence="2" key="1">
    <citation type="submission" date="2022-10" db="EMBL/GenBank/DDBJ databases">
        <authorList>
            <person name="Chen Y."/>
            <person name="Dougan E. K."/>
            <person name="Chan C."/>
            <person name="Rhodes N."/>
            <person name="Thang M."/>
        </authorList>
    </citation>
    <scope>NUCLEOTIDE SEQUENCE</scope>
</reference>